<dbReference type="PANTHER" id="PTHR39662">
    <property type="entry name" value="DUF354 DOMAIN-CONTAINING PROTEIN-RELATED"/>
    <property type="match status" value="1"/>
</dbReference>
<accession>A0A4U5JHC2</accession>
<dbReference type="InterPro" id="IPR007152">
    <property type="entry name" value="DUF354"/>
</dbReference>
<keyword evidence="2" id="KW-1185">Reference proteome</keyword>
<evidence type="ECO:0000313" key="2">
    <source>
        <dbReference type="Proteomes" id="UP000308037"/>
    </source>
</evidence>
<dbReference type="Proteomes" id="UP000308037">
    <property type="component" value="Unassembled WGS sequence"/>
</dbReference>
<name>A0A4U5JHC2_9EURY</name>
<dbReference type="SUPFAM" id="SSF53756">
    <property type="entry name" value="UDP-Glycosyltransferase/glycogen phosphorylase"/>
    <property type="match status" value="1"/>
</dbReference>
<dbReference type="PANTHER" id="PTHR39662:SF1">
    <property type="entry name" value="DUF354 DOMAIN-CONTAINING PROTEIN"/>
    <property type="match status" value="1"/>
</dbReference>
<organism evidence="1 2">
    <name type="scientific">Natronomonas salsuginis</name>
    <dbReference type="NCBI Taxonomy" id="2217661"/>
    <lineage>
        <taxon>Archaea</taxon>
        <taxon>Methanobacteriati</taxon>
        <taxon>Methanobacteriota</taxon>
        <taxon>Stenosarchaea group</taxon>
        <taxon>Halobacteria</taxon>
        <taxon>Halobacteriales</taxon>
        <taxon>Natronomonadaceae</taxon>
        <taxon>Natronomonas</taxon>
    </lineage>
</organism>
<evidence type="ECO:0000313" key="1">
    <source>
        <dbReference type="EMBL" id="TKR25459.1"/>
    </source>
</evidence>
<reference evidence="1 2" key="1">
    <citation type="submission" date="2019-04" db="EMBL/GenBank/DDBJ databases">
        <title>Natronomonas sp. F20-122 a newhaloarchaeon isolated from a saline saltern of Isla Bacuta, Huelva, Spain.</title>
        <authorList>
            <person name="Duran-Viseras A."/>
            <person name="Sanchez-Porro C."/>
            <person name="Ventosa A."/>
        </authorList>
    </citation>
    <scope>NUCLEOTIDE SEQUENCE [LARGE SCALE GENOMIC DNA]</scope>
    <source>
        <strain evidence="1 2">F20-122</strain>
    </source>
</reference>
<dbReference type="Pfam" id="PF04007">
    <property type="entry name" value="DUF354"/>
    <property type="match status" value="1"/>
</dbReference>
<sequence>MNSDIVIGIGHPAHVHFYKNAIKELSESGYKVHVVSKRRPLAIDLLQNYGIEHKVAGRLRIQHDSLLKTALSFASFELDMINEARKHNPSVVTGVGNIPLSHASAIFDCESLIFTDTEHAELANRITFPFADRIYTPDCYIGDIGIKQVRYPSYHELAYLHPKRFEPDPTVLDDVNVNPDDSFVILRLVAWNAIHDMGDSGFENLHDIVTALEETGVEVFITSEAPLPESVSDRRLTIEPHRIHDLMYYADLFIGESATMATESAVLGTPAIFVSSSRRGYTNELEDEYGLVFNYSGPNRQINGLNQAISILDEYDETVWRKRREQLLKEKIDTTDFIIDQITSRQS</sequence>
<dbReference type="RefSeq" id="WP_137276458.1">
    <property type="nucleotide sequence ID" value="NZ_QKNX01000003.1"/>
</dbReference>
<dbReference type="PIRSF" id="PIRSF005357">
    <property type="entry name" value="UCP005357"/>
    <property type="match status" value="1"/>
</dbReference>
<dbReference type="EMBL" id="QKNX01000003">
    <property type="protein sequence ID" value="TKR25459.1"/>
    <property type="molecule type" value="Genomic_DNA"/>
</dbReference>
<dbReference type="AlphaFoldDB" id="A0A4U5JHC2"/>
<dbReference type="Gene3D" id="3.40.50.2000">
    <property type="entry name" value="Glycogen Phosphorylase B"/>
    <property type="match status" value="1"/>
</dbReference>
<dbReference type="OrthoDB" id="185087at2157"/>
<proteinExistence type="predicted"/>
<protein>
    <submittedName>
        <fullName evidence="1">DUF354 domain-containing protein</fullName>
    </submittedName>
</protein>
<gene>
    <name evidence="1" type="ORF">DM868_08520</name>
</gene>
<comment type="caution">
    <text evidence="1">The sequence shown here is derived from an EMBL/GenBank/DDBJ whole genome shotgun (WGS) entry which is preliminary data.</text>
</comment>